<dbReference type="OrthoDB" id="433763at2759"/>
<dbReference type="EMBL" id="LSRX01000471">
    <property type="protein sequence ID" value="OLP96340.1"/>
    <property type="molecule type" value="Genomic_DNA"/>
</dbReference>
<sequence length="381" mass="42216">MAADEDFDLEKWVLCKNIKFIHFLKLASLMLRMFLCLCVLMSSAMLLLFTPDELLARRVDWGGRMTAGSCFFLTSEEHGFEFNIMDIVSASAGTQTFCGVTPTDVAETFDRSMFFLNAMGWTEDCLPNLAGLPSGCGCHRVDSDGLCPEDGIVDFGFMSQFFASMCFAMFFVCASGGAILSDMRSKFSDLPGPVSFLQKTWMYFFLTILPNYLISPMGSVVMLPEPADKVVLIRTPPDYVFIQLYSLCIVVPSTCCLLCYACCCVDQGSNGHRSCGAAYTCSLLCTAGLVTPVVLLVMLAYLDMGNLFFIDWNFKISIDLSFVGMAMIAKCFLGAVAVLDSLVYIISLIQDACWLEETKTQVERFSQKYEVENPQPQQIPA</sequence>
<feature type="transmembrane region" description="Helical" evidence="1">
    <location>
        <begin position="201"/>
        <end position="222"/>
    </location>
</feature>
<gene>
    <name evidence="2" type="ORF">AK812_SmicGene21438</name>
</gene>
<name>A0A1Q9DMG9_SYMMI</name>
<keyword evidence="1" id="KW-0472">Membrane</keyword>
<feature type="transmembrane region" description="Helical" evidence="1">
    <location>
        <begin position="242"/>
        <end position="265"/>
    </location>
</feature>
<keyword evidence="1" id="KW-1133">Transmembrane helix</keyword>
<organism evidence="2 3">
    <name type="scientific">Symbiodinium microadriaticum</name>
    <name type="common">Dinoflagellate</name>
    <name type="synonym">Zooxanthella microadriatica</name>
    <dbReference type="NCBI Taxonomy" id="2951"/>
    <lineage>
        <taxon>Eukaryota</taxon>
        <taxon>Sar</taxon>
        <taxon>Alveolata</taxon>
        <taxon>Dinophyceae</taxon>
        <taxon>Suessiales</taxon>
        <taxon>Symbiodiniaceae</taxon>
        <taxon>Symbiodinium</taxon>
    </lineage>
</organism>
<evidence type="ECO:0000313" key="3">
    <source>
        <dbReference type="Proteomes" id="UP000186817"/>
    </source>
</evidence>
<reference evidence="2 3" key="1">
    <citation type="submission" date="2016-02" db="EMBL/GenBank/DDBJ databases">
        <title>Genome analysis of coral dinoflagellate symbionts highlights evolutionary adaptations to a symbiotic lifestyle.</title>
        <authorList>
            <person name="Aranda M."/>
            <person name="Li Y."/>
            <person name="Liew Y.J."/>
            <person name="Baumgarten S."/>
            <person name="Simakov O."/>
            <person name="Wilson M."/>
            <person name="Piel J."/>
            <person name="Ashoor H."/>
            <person name="Bougouffa S."/>
            <person name="Bajic V.B."/>
            <person name="Ryu T."/>
            <person name="Ravasi T."/>
            <person name="Bayer T."/>
            <person name="Micklem G."/>
            <person name="Kim H."/>
            <person name="Bhak J."/>
            <person name="Lajeunesse T.C."/>
            <person name="Voolstra C.R."/>
        </authorList>
    </citation>
    <scope>NUCLEOTIDE SEQUENCE [LARGE SCALE GENOMIC DNA]</scope>
    <source>
        <strain evidence="2 3">CCMP2467</strain>
    </source>
</reference>
<proteinExistence type="predicted"/>
<feature type="transmembrane region" description="Helical" evidence="1">
    <location>
        <begin position="29"/>
        <end position="49"/>
    </location>
</feature>
<dbReference type="AlphaFoldDB" id="A0A1Q9DMG9"/>
<feature type="transmembrane region" description="Helical" evidence="1">
    <location>
        <begin position="161"/>
        <end position="180"/>
    </location>
</feature>
<feature type="transmembrane region" description="Helical" evidence="1">
    <location>
        <begin position="277"/>
        <end position="302"/>
    </location>
</feature>
<accession>A0A1Q9DMG9</accession>
<evidence type="ECO:0000313" key="2">
    <source>
        <dbReference type="EMBL" id="OLP96340.1"/>
    </source>
</evidence>
<protein>
    <submittedName>
        <fullName evidence="2">Uncharacterized protein</fullName>
    </submittedName>
</protein>
<dbReference type="Proteomes" id="UP000186817">
    <property type="component" value="Unassembled WGS sequence"/>
</dbReference>
<evidence type="ECO:0000256" key="1">
    <source>
        <dbReference type="SAM" id="Phobius"/>
    </source>
</evidence>
<comment type="caution">
    <text evidence="2">The sequence shown here is derived from an EMBL/GenBank/DDBJ whole genome shotgun (WGS) entry which is preliminary data.</text>
</comment>
<feature type="transmembrane region" description="Helical" evidence="1">
    <location>
        <begin position="322"/>
        <end position="346"/>
    </location>
</feature>
<keyword evidence="3" id="KW-1185">Reference proteome</keyword>
<keyword evidence="1" id="KW-0812">Transmembrane</keyword>